<reference evidence="1" key="1">
    <citation type="submission" date="2021-09" db="EMBL/GenBank/DDBJ databases">
        <authorList>
            <person name="Martin H S."/>
        </authorList>
    </citation>
    <scope>NUCLEOTIDE SEQUENCE</scope>
</reference>
<sequence>MSSQAESVQLKDNTDLQIQRIIEKHEKKMETHGLEEPRKRHRLSCMEEESLRERSRVQLVKQIAAILKQGDMRYTKDGLHRTFQDDRPMVRSISRVVQSTRYSLLASRLSKVVF</sequence>
<dbReference type="Proteomes" id="UP000789524">
    <property type="component" value="Unassembled WGS sequence"/>
</dbReference>
<organism evidence="1 2">
    <name type="scientific">Danaus chrysippus</name>
    <name type="common">African queen</name>
    <dbReference type="NCBI Taxonomy" id="151541"/>
    <lineage>
        <taxon>Eukaryota</taxon>
        <taxon>Metazoa</taxon>
        <taxon>Ecdysozoa</taxon>
        <taxon>Arthropoda</taxon>
        <taxon>Hexapoda</taxon>
        <taxon>Insecta</taxon>
        <taxon>Pterygota</taxon>
        <taxon>Neoptera</taxon>
        <taxon>Endopterygota</taxon>
        <taxon>Lepidoptera</taxon>
        <taxon>Glossata</taxon>
        <taxon>Ditrysia</taxon>
        <taxon>Papilionoidea</taxon>
        <taxon>Nymphalidae</taxon>
        <taxon>Danainae</taxon>
        <taxon>Danaini</taxon>
        <taxon>Danaina</taxon>
        <taxon>Danaus</taxon>
        <taxon>Anosia</taxon>
    </lineage>
</organism>
<name>A0A8J2QUH7_9NEOP</name>
<gene>
    <name evidence="1" type="ORF">DCHRY22_LOCUS8338</name>
</gene>
<evidence type="ECO:0000313" key="2">
    <source>
        <dbReference type="Proteomes" id="UP000789524"/>
    </source>
</evidence>
<evidence type="ECO:0000313" key="1">
    <source>
        <dbReference type="EMBL" id="CAG9568458.1"/>
    </source>
</evidence>
<dbReference type="EMBL" id="CAKASE010000061">
    <property type="protein sequence ID" value="CAG9568458.1"/>
    <property type="molecule type" value="Genomic_DNA"/>
</dbReference>
<comment type="caution">
    <text evidence="1">The sequence shown here is derived from an EMBL/GenBank/DDBJ whole genome shotgun (WGS) entry which is preliminary data.</text>
</comment>
<proteinExistence type="predicted"/>
<dbReference type="AlphaFoldDB" id="A0A8J2QUH7"/>
<dbReference type="OrthoDB" id="6743178at2759"/>
<keyword evidence="2" id="KW-1185">Reference proteome</keyword>
<protein>
    <submittedName>
        <fullName evidence="1">(African queen) hypothetical protein</fullName>
    </submittedName>
</protein>
<accession>A0A8J2QUH7</accession>